<evidence type="ECO:0000256" key="5">
    <source>
        <dbReference type="ARBA" id="ARBA00023136"/>
    </source>
</evidence>
<evidence type="ECO:0000256" key="3">
    <source>
        <dbReference type="ARBA" id="ARBA00022692"/>
    </source>
</evidence>
<organism evidence="6 7">
    <name type="scientific">Debaryomyces hansenii (strain ATCC 36239 / CBS 767 / BCRC 21394 / JCM 1990 / NBRC 0083 / IGC 2968)</name>
    <name type="common">Yeast</name>
    <name type="synonym">Torulaspora hansenii</name>
    <dbReference type="NCBI Taxonomy" id="284592"/>
    <lineage>
        <taxon>Eukaryota</taxon>
        <taxon>Fungi</taxon>
        <taxon>Dikarya</taxon>
        <taxon>Ascomycota</taxon>
        <taxon>Saccharomycotina</taxon>
        <taxon>Pichiomycetes</taxon>
        <taxon>Debaryomycetaceae</taxon>
        <taxon>Debaryomyces</taxon>
    </lineage>
</organism>
<dbReference type="RefSeq" id="XP_002770220.1">
    <property type="nucleotide sequence ID" value="XM_002770174.1"/>
</dbReference>
<keyword evidence="3" id="KW-0812">Transmembrane</keyword>
<keyword evidence="5" id="KW-0472">Membrane</keyword>
<dbReference type="GO" id="GO:0015123">
    <property type="term" value="F:acetate transmembrane transporter activity"/>
    <property type="evidence" value="ECO:0007669"/>
    <property type="project" value="TreeGrafter"/>
</dbReference>
<sequence length="260" mass="27823">MTSTGSIELKAKVSHESYQPSKIVICGDGEELIRLGDKMFYRHELMTAFGGTLNPDRYAPYPVHQFGNAAAVGLSGYSLTTFVLGLFYSGAAGIEVPNVVVGLAMFYGGAVMFLSGSWELVIGNSFAGTVLTSYGCFWLSFGSMNIEAFGIAAAYADEPEQLANATGFFLIGWFIFTFLMTLLTVKSTLLFFALFVVLDILFVVLAAANFTGSAATKAGGIVAIIASLLGWYNVFAGVANKQNSYIIANPIAMPIFGKYQ</sequence>
<keyword evidence="4" id="KW-1133">Transmembrane helix</keyword>
<dbReference type="Pfam" id="PF01184">
    <property type="entry name" value="Gpr1_Fun34_YaaH"/>
    <property type="match status" value="1"/>
</dbReference>
<comment type="similarity">
    <text evidence="2">Belongs to the acetate uptake transporter (AceTr) (TC 2.A.96) family.</text>
</comment>
<gene>
    <name evidence="6" type="ordered locus">DEHA2C15180g</name>
</gene>
<evidence type="ECO:0000256" key="1">
    <source>
        <dbReference type="ARBA" id="ARBA00004141"/>
    </source>
</evidence>
<dbReference type="OMA" id="SFWIAYA"/>
<dbReference type="KEGG" id="dha:DEHA2C15180g"/>
<dbReference type="VEuPathDB" id="FungiDB:DEHA2C15180g"/>
<dbReference type="eggNOG" id="ENOG502QUJS">
    <property type="taxonomic scope" value="Eukaryota"/>
</dbReference>
<evidence type="ECO:0000256" key="2">
    <source>
        <dbReference type="ARBA" id="ARBA00005587"/>
    </source>
</evidence>
<keyword evidence="7" id="KW-1185">Reference proteome</keyword>
<dbReference type="PANTHER" id="PTHR31123">
    <property type="entry name" value="ACCUMULATION OF DYADS PROTEIN 2-RELATED"/>
    <property type="match status" value="1"/>
</dbReference>
<evidence type="ECO:0000313" key="7">
    <source>
        <dbReference type="Proteomes" id="UP000000599"/>
    </source>
</evidence>
<dbReference type="InterPro" id="IPR051633">
    <property type="entry name" value="AceTr"/>
</dbReference>
<dbReference type="EMBL" id="CR382135">
    <property type="protein sequence ID" value="CAR65583.1"/>
    <property type="molecule type" value="Genomic_DNA"/>
</dbReference>
<evidence type="ECO:0000313" key="6">
    <source>
        <dbReference type="EMBL" id="CAR65583.1"/>
    </source>
</evidence>
<dbReference type="Proteomes" id="UP000000599">
    <property type="component" value="Chromosome C"/>
</dbReference>
<name>B5RTC1_DEBHA</name>
<dbReference type="InterPro" id="IPR000791">
    <property type="entry name" value="Gpr1/Fun34/SatP-like"/>
</dbReference>
<reference evidence="6 7" key="1">
    <citation type="journal article" date="2004" name="Nature">
        <title>Genome evolution in yeasts.</title>
        <authorList>
            <consortium name="Genolevures"/>
            <person name="Dujon B."/>
            <person name="Sherman D."/>
            <person name="Fischer G."/>
            <person name="Durrens P."/>
            <person name="Casaregola S."/>
            <person name="Lafontaine I."/>
            <person name="de Montigny J."/>
            <person name="Marck C."/>
            <person name="Neuveglise C."/>
            <person name="Talla E."/>
            <person name="Goffard N."/>
            <person name="Frangeul L."/>
            <person name="Aigle M."/>
            <person name="Anthouard V."/>
            <person name="Babour A."/>
            <person name="Barbe V."/>
            <person name="Barnay S."/>
            <person name="Blanchin S."/>
            <person name="Beckerich J.M."/>
            <person name="Beyne E."/>
            <person name="Bleykasten C."/>
            <person name="Boisrame A."/>
            <person name="Boyer J."/>
            <person name="Cattolico L."/>
            <person name="Confanioleri F."/>
            <person name="de Daruvar A."/>
            <person name="Despons L."/>
            <person name="Fabre E."/>
            <person name="Fairhead C."/>
            <person name="Ferry-Dumazet H."/>
            <person name="Groppi A."/>
            <person name="Hantraye F."/>
            <person name="Hennequin C."/>
            <person name="Jauniaux N."/>
            <person name="Joyet P."/>
            <person name="Kachouri R."/>
            <person name="Kerrest A."/>
            <person name="Koszul R."/>
            <person name="Lemaire M."/>
            <person name="Lesur I."/>
            <person name="Ma L."/>
            <person name="Muller H."/>
            <person name="Nicaud J.M."/>
            <person name="Nikolski M."/>
            <person name="Oztas S."/>
            <person name="Ozier-Kalogeropoulos O."/>
            <person name="Pellenz S."/>
            <person name="Potier S."/>
            <person name="Richard G.F."/>
            <person name="Straub M.L."/>
            <person name="Suleau A."/>
            <person name="Swennene D."/>
            <person name="Tekaia F."/>
            <person name="Wesolowski-Louvel M."/>
            <person name="Westhof E."/>
            <person name="Wirth B."/>
            <person name="Zeniou-Meyer M."/>
            <person name="Zivanovic I."/>
            <person name="Bolotin-Fukuhara M."/>
            <person name="Thierry A."/>
            <person name="Bouchier C."/>
            <person name="Caudron B."/>
            <person name="Scarpelli C."/>
            <person name="Gaillardin C."/>
            <person name="Weissenbach J."/>
            <person name="Wincker P."/>
            <person name="Souciet J.L."/>
        </authorList>
    </citation>
    <scope>NUCLEOTIDE SEQUENCE [LARGE SCALE GENOMIC DNA]</scope>
    <source>
        <strain evidence="7">ATCC 36239 / CBS 767 / BCRC 21394 / JCM 1990 / NBRC 0083 / IGC 2968</strain>
    </source>
</reference>
<dbReference type="PANTHER" id="PTHR31123:SF1">
    <property type="entry name" value="ACCUMULATION OF DYADS PROTEIN 2-RELATED"/>
    <property type="match status" value="1"/>
</dbReference>
<dbReference type="HOGENOM" id="CLU_051062_0_0_1"/>
<evidence type="ECO:0000256" key="4">
    <source>
        <dbReference type="ARBA" id="ARBA00022989"/>
    </source>
</evidence>
<dbReference type="OrthoDB" id="3648309at2759"/>
<accession>B5RTC1</accession>
<dbReference type="InParanoid" id="B5RTC1"/>
<protein>
    <submittedName>
        <fullName evidence="6">DEHA2C15180p</fullName>
    </submittedName>
</protein>
<proteinExistence type="inferred from homology"/>
<dbReference type="GeneID" id="8998391"/>
<dbReference type="NCBIfam" id="NF038013">
    <property type="entry name" value="AceTr_1"/>
    <property type="match status" value="1"/>
</dbReference>
<comment type="subcellular location">
    <subcellularLocation>
        <location evidence="1">Membrane</location>
        <topology evidence="1">Multi-pass membrane protein</topology>
    </subcellularLocation>
</comment>
<dbReference type="GO" id="GO:0005886">
    <property type="term" value="C:plasma membrane"/>
    <property type="evidence" value="ECO:0007669"/>
    <property type="project" value="TreeGrafter"/>
</dbReference>
<dbReference type="AlphaFoldDB" id="B5RTC1"/>